<dbReference type="InterPro" id="IPR002071">
    <property type="entry name" value="Thermonucl_AS"/>
</dbReference>
<dbReference type="EMBL" id="FMYO01000004">
    <property type="protein sequence ID" value="SDC25568.1"/>
    <property type="molecule type" value="Genomic_DNA"/>
</dbReference>
<gene>
    <name evidence="7" type="ORF">SAMN05421732_104160</name>
</gene>
<sequence>MLANLSPVWLIVLGMLLCAVLFFIFRKIYAFLTDLFKPFKKGKKYWCKVIAVSDGDTLTCTRFNLRRSETKLRFAYVDAPESTQTYGKESQRLVKKMVYYKLVRVEITDVDRYGRCVGVIYRFKRNINQELVKRGAAWVYEEYIKNPTQKQKWLALQNQAKKQKKGLWKNSHPVRPSVYRKRNK</sequence>
<keyword evidence="8" id="KW-1185">Reference proteome</keyword>
<dbReference type="SMART" id="SM00318">
    <property type="entry name" value="SNc"/>
    <property type="match status" value="1"/>
</dbReference>
<organism evidence="7 8">
    <name type="scientific">Acinetobacter kookii</name>
    <dbReference type="NCBI Taxonomy" id="1226327"/>
    <lineage>
        <taxon>Bacteria</taxon>
        <taxon>Pseudomonadati</taxon>
        <taxon>Pseudomonadota</taxon>
        <taxon>Gammaproteobacteria</taxon>
        <taxon>Moraxellales</taxon>
        <taxon>Moraxellaceae</taxon>
        <taxon>Acinetobacter</taxon>
    </lineage>
</organism>
<dbReference type="PANTHER" id="PTHR12302">
    <property type="entry name" value="EBNA2 BINDING PROTEIN P100"/>
    <property type="match status" value="1"/>
</dbReference>
<dbReference type="RefSeq" id="WP_092819652.1">
    <property type="nucleotide sequence ID" value="NZ_BAABKJ010000010.1"/>
</dbReference>
<evidence type="ECO:0000256" key="4">
    <source>
        <dbReference type="SAM" id="MobiDB-lite"/>
    </source>
</evidence>
<proteinExistence type="predicted"/>
<dbReference type="InterPro" id="IPR016071">
    <property type="entry name" value="Staphylococal_nuclease_OB-fold"/>
</dbReference>
<dbReference type="SUPFAM" id="SSF50199">
    <property type="entry name" value="Staphylococcal nuclease"/>
    <property type="match status" value="1"/>
</dbReference>
<evidence type="ECO:0000256" key="5">
    <source>
        <dbReference type="SAM" id="Phobius"/>
    </source>
</evidence>
<keyword evidence="1" id="KW-0540">Nuclease</keyword>
<accession>A0A1G6K3V8</accession>
<dbReference type="Pfam" id="PF00565">
    <property type="entry name" value="SNase"/>
    <property type="match status" value="1"/>
</dbReference>
<keyword evidence="5" id="KW-0472">Membrane</keyword>
<evidence type="ECO:0000256" key="3">
    <source>
        <dbReference type="ARBA" id="ARBA00022801"/>
    </source>
</evidence>
<protein>
    <submittedName>
        <fullName evidence="7">Endonuclease YncB, thermonuclease family</fullName>
    </submittedName>
</protein>
<keyword evidence="3" id="KW-0378">Hydrolase</keyword>
<dbReference type="InterPro" id="IPR035437">
    <property type="entry name" value="SNase_OB-fold_sf"/>
</dbReference>
<dbReference type="OrthoDB" id="9805504at2"/>
<dbReference type="PROSITE" id="PS50830">
    <property type="entry name" value="TNASE_3"/>
    <property type="match status" value="1"/>
</dbReference>
<dbReference type="Gene3D" id="2.40.50.90">
    <property type="match status" value="1"/>
</dbReference>
<dbReference type="GO" id="GO:0003676">
    <property type="term" value="F:nucleic acid binding"/>
    <property type="evidence" value="ECO:0007669"/>
    <property type="project" value="InterPro"/>
</dbReference>
<keyword evidence="5" id="KW-0812">Transmembrane</keyword>
<feature type="transmembrane region" description="Helical" evidence="5">
    <location>
        <begin position="6"/>
        <end position="25"/>
    </location>
</feature>
<dbReference type="Proteomes" id="UP000243468">
    <property type="component" value="Unassembled WGS sequence"/>
</dbReference>
<evidence type="ECO:0000256" key="2">
    <source>
        <dbReference type="ARBA" id="ARBA00022759"/>
    </source>
</evidence>
<evidence type="ECO:0000256" key="1">
    <source>
        <dbReference type="ARBA" id="ARBA00022722"/>
    </source>
</evidence>
<dbReference type="STRING" id="1226327.SAMN05421732_104160"/>
<name>A0A1G6K3V8_9GAMM</name>
<keyword evidence="5" id="KW-1133">Transmembrane helix</keyword>
<dbReference type="AlphaFoldDB" id="A0A1G6K3V8"/>
<reference evidence="8" key="1">
    <citation type="submission" date="2016-09" db="EMBL/GenBank/DDBJ databases">
        <authorList>
            <person name="Varghese N."/>
            <person name="Submissions S."/>
        </authorList>
    </citation>
    <scope>NUCLEOTIDE SEQUENCE [LARGE SCALE GENOMIC DNA]</scope>
    <source>
        <strain evidence="8">ANC 4667</strain>
    </source>
</reference>
<dbReference type="GO" id="GO:0016787">
    <property type="term" value="F:hydrolase activity"/>
    <property type="evidence" value="ECO:0007669"/>
    <property type="project" value="UniProtKB-KW"/>
</dbReference>
<feature type="region of interest" description="Disordered" evidence="4">
    <location>
        <begin position="161"/>
        <end position="184"/>
    </location>
</feature>
<evidence type="ECO:0000313" key="7">
    <source>
        <dbReference type="EMBL" id="SDC25568.1"/>
    </source>
</evidence>
<keyword evidence="2 7" id="KW-0255">Endonuclease</keyword>
<evidence type="ECO:0000259" key="6">
    <source>
        <dbReference type="PROSITE" id="PS50830"/>
    </source>
</evidence>
<dbReference type="GO" id="GO:0004519">
    <property type="term" value="F:endonuclease activity"/>
    <property type="evidence" value="ECO:0007669"/>
    <property type="project" value="UniProtKB-KW"/>
</dbReference>
<dbReference type="PROSITE" id="PS01284">
    <property type="entry name" value="TNASE_2"/>
    <property type="match status" value="1"/>
</dbReference>
<evidence type="ECO:0000313" key="8">
    <source>
        <dbReference type="Proteomes" id="UP000243468"/>
    </source>
</evidence>
<dbReference type="PANTHER" id="PTHR12302:SF3">
    <property type="entry name" value="SERINE_THREONINE-PROTEIN KINASE 31"/>
    <property type="match status" value="1"/>
</dbReference>
<feature type="domain" description="TNase-like" evidence="6">
    <location>
        <begin position="43"/>
        <end position="170"/>
    </location>
</feature>